<dbReference type="PANTHER" id="PTHR47961">
    <property type="entry name" value="DNA POLYMERASE THETA, PUTATIVE (AFU_ORTHOLOGUE AFUA_1G05260)-RELATED"/>
    <property type="match status" value="1"/>
</dbReference>
<dbReference type="GO" id="GO:0004386">
    <property type="term" value="F:helicase activity"/>
    <property type="evidence" value="ECO:0007669"/>
    <property type="project" value="UniProtKB-KW"/>
</dbReference>
<dbReference type="Gene3D" id="3.40.50.300">
    <property type="entry name" value="P-loop containing nucleotide triphosphate hydrolases"/>
    <property type="match status" value="2"/>
</dbReference>
<reference evidence="8" key="1">
    <citation type="journal article" date="2019" name="Int. J. Syst. Evol. Microbiol.">
        <title>The Global Catalogue of Microorganisms (GCM) 10K type strain sequencing project: providing services to taxonomists for standard genome sequencing and annotation.</title>
        <authorList>
            <consortium name="The Broad Institute Genomics Platform"/>
            <consortium name="The Broad Institute Genome Sequencing Center for Infectious Disease"/>
            <person name="Wu L."/>
            <person name="Ma J."/>
        </authorList>
    </citation>
    <scope>NUCLEOTIDE SEQUENCE [LARGE SCALE GENOMIC DNA]</scope>
    <source>
        <strain evidence="8">CGMCC 1.18575</strain>
    </source>
</reference>
<evidence type="ECO:0000313" key="8">
    <source>
        <dbReference type="Proteomes" id="UP001596113"/>
    </source>
</evidence>
<dbReference type="PANTHER" id="PTHR47961:SF6">
    <property type="entry name" value="DNA-DIRECTED DNA POLYMERASE"/>
    <property type="match status" value="1"/>
</dbReference>
<dbReference type="InterPro" id="IPR001650">
    <property type="entry name" value="Helicase_C-like"/>
</dbReference>
<proteinExistence type="predicted"/>
<dbReference type="InterPro" id="IPR014001">
    <property type="entry name" value="Helicase_ATP-bd"/>
</dbReference>
<sequence>MTFLNKLVNRALKDPYVSTLLKKLEMQYAIHFMGSNTTLQSLTEKEYLDLLRFADILCRSEKYEARNKAYKIISLLYVFYSDDQMFKLQAYNVLVKLGNFPSIKIVLGETEVKADEIIIDHIVKETYQAAPGSSKIFTDTQYKLFEKMKDSNHFSFSGPTSFGKSFIFESFIKYLIEKRNGADNIALLVPTRALINQVSTKLKTVVNNEKYKILTKPIVPLLYKQGETRFIFVFTPERLISYLSENNPVINYLLVDEAHKLLSDTDTRAPLFYHALMIAKRKSINLYFSSPNVPNTEVFLQLVGNSVEETLAIKENSVAQNRFFIDCIEKQALYFSEYSEEFALEYSGYASDPHINLKNAIDILGRNNPNIIYCNTKDDTILYALEYARTLPLRNNYELEQLTNLVQETMHEEYYLVDCLKKGVAYHFGGLPQRVREKIELLFQKRIIKNIFCTSTLLEGVNLPAKNIFILSNAIGLTKLSKIDFWNLAGRAGRLTEDLSGNIICLRIVNKRNRWEDPSKDLQIVKDKSVEKVSSVLMTNQGKFYTNIGRSIKNEPFTRKTVTDNEKRMLDSYGNILAYHALSKTDSILRSKFIDGNTHAKEIITYLEKLNKVPEKILSQSSTIKLLYQNKVLSSSIKPMDIPKETGYGDCLSLLNKLYDLYDWQREESGGRNPLARNRNVLEYYAVLMSSWINSQPVNLIIKRTINYFDENNKEISISNGEFVTFQKENRAHINHIVNNVISDIENVLRFKIKIYVKNYVDLLKIKYQINEEEIVVIPNWDNFLEYGTTDNIIIELQNLGFQRHIATFLKNKYLELFVLEKGVIIDFQENELKEKLQRSNFTQEYEEISNTLGWG</sequence>
<dbReference type="InterPro" id="IPR027417">
    <property type="entry name" value="P-loop_NTPase"/>
</dbReference>
<keyword evidence="2" id="KW-0378">Hydrolase</keyword>
<evidence type="ECO:0000256" key="4">
    <source>
        <dbReference type="ARBA" id="ARBA00022840"/>
    </source>
</evidence>
<dbReference type="RefSeq" id="WP_378134267.1">
    <property type="nucleotide sequence ID" value="NZ_JBHSMI010000025.1"/>
</dbReference>
<accession>A0ABW0HUL9</accession>
<dbReference type="SMART" id="SM00490">
    <property type="entry name" value="HELICc"/>
    <property type="match status" value="1"/>
</dbReference>
<gene>
    <name evidence="7" type="ORF">ACFPOF_15830</name>
</gene>
<dbReference type="InterPro" id="IPR050474">
    <property type="entry name" value="Hel308_SKI2-like"/>
</dbReference>
<dbReference type="Proteomes" id="UP001596113">
    <property type="component" value="Unassembled WGS sequence"/>
</dbReference>
<evidence type="ECO:0000256" key="2">
    <source>
        <dbReference type="ARBA" id="ARBA00022801"/>
    </source>
</evidence>
<evidence type="ECO:0000259" key="6">
    <source>
        <dbReference type="PROSITE" id="PS51194"/>
    </source>
</evidence>
<dbReference type="PROSITE" id="PS51192">
    <property type="entry name" value="HELICASE_ATP_BIND_1"/>
    <property type="match status" value="1"/>
</dbReference>
<keyword evidence="1" id="KW-0547">Nucleotide-binding</keyword>
<keyword evidence="4" id="KW-0067">ATP-binding</keyword>
<evidence type="ECO:0000256" key="1">
    <source>
        <dbReference type="ARBA" id="ARBA00022741"/>
    </source>
</evidence>
<organism evidence="7 8">
    <name type="scientific">Cohnella soli</name>
    <dbReference type="NCBI Taxonomy" id="425005"/>
    <lineage>
        <taxon>Bacteria</taxon>
        <taxon>Bacillati</taxon>
        <taxon>Bacillota</taxon>
        <taxon>Bacilli</taxon>
        <taxon>Bacillales</taxon>
        <taxon>Paenibacillaceae</taxon>
        <taxon>Cohnella</taxon>
    </lineage>
</organism>
<keyword evidence="3 7" id="KW-0347">Helicase</keyword>
<dbReference type="InterPro" id="IPR011545">
    <property type="entry name" value="DEAD/DEAH_box_helicase_dom"/>
</dbReference>
<evidence type="ECO:0000313" key="7">
    <source>
        <dbReference type="EMBL" id="MFC5404213.1"/>
    </source>
</evidence>
<keyword evidence="8" id="KW-1185">Reference proteome</keyword>
<dbReference type="EMBL" id="JBHSMI010000025">
    <property type="protein sequence ID" value="MFC5404213.1"/>
    <property type="molecule type" value="Genomic_DNA"/>
</dbReference>
<dbReference type="SMART" id="SM00487">
    <property type="entry name" value="DEXDc"/>
    <property type="match status" value="1"/>
</dbReference>
<comment type="caution">
    <text evidence="7">The sequence shown here is derived from an EMBL/GenBank/DDBJ whole genome shotgun (WGS) entry which is preliminary data.</text>
</comment>
<name>A0ABW0HUL9_9BACL</name>
<feature type="domain" description="Helicase ATP-binding" evidence="5">
    <location>
        <begin position="145"/>
        <end position="310"/>
    </location>
</feature>
<evidence type="ECO:0000259" key="5">
    <source>
        <dbReference type="PROSITE" id="PS51192"/>
    </source>
</evidence>
<dbReference type="Pfam" id="PF00270">
    <property type="entry name" value="DEAD"/>
    <property type="match status" value="1"/>
</dbReference>
<feature type="domain" description="Helicase C-terminal" evidence="6">
    <location>
        <begin position="356"/>
        <end position="544"/>
    </location>
</feature>
<evidence type="ECO:0000256" key="3">
    <source>
        <dbReference type="ARBA" id="ARBA00022806"/>
    </source>
</evidence>
<dbReference type="SUPFAM" id="SSF52540">
    <property type="entry name" value="P-loop containing nucleoside triphosphate hydrolases"/>
    <property type="match status" value="2"/>
</dbReference>
<protein>
    <submittedName>
        <fullName evidence="7">DEAD/DEAH box helicase</fullName>
    </submittedName>
</protein>
<dbReference type="PROSITE" id="PS51194">
    <property type="entry name" value="HELICASE_CTER"/>
    <property type="match status" value="1"/>
</dbReference>